<accession>A0ABU9LRX4</accession>
<dbReference type="Pfam" id="PF25794">
    <property type="entry name" value="SACS"/>
    <property type="match status" value="1"/>
</dbReference>
<feature type="compositionally biased region" description="Polar residues" evidence="1">
    <location>
        <begin position="1134"/>
        <end position="1146"/>
    </location>
</feature>
<dbReference type="Gene3D" id="3.30.565.10">
    <property type="entry name" value="Histidine kinase-like ATPase, C-terminal domain"/>
    <property type="match status" value="1"/>
</dbReference>
<feature type="region of interest" description="Disordered" evidence="1">
    <location>
        <begin position="1122"/>
        <end position="1167"/>
    </location>
</feature>
<name>A0ABU9LRX4_9BACT</name>
<dbReference type="InterPro" id="IPR024975">
    <property type="entry name" value="NOV_C"/>
</dbReference>
<comment type="caution">
    <text evidence="4">The sequence shown here is derived from an EMBL/GenBank/DDBJ whole genome shotgun (WGS) entry which is preliminary data.</text>
</comment>
<dbReference type="NCBIfam" id="NF047352">
    <property type="entry name" value="P_loop_sacsin"/>
    <property type="match status" value="1"/>
</dbReference>
<evidence type="ECO:0000256" key="1">
    <source>
        <dbReference type="SAM" id="MobiDB-lite"/>
    </source>
</evidence>
<dbReference type="RefSeq" id="WP_342295441.1">
    <property type="nucleotide sequence ID" value="NZ_JBCEVZ010000002.1"/>
</dbReference>
<feature type="domain" description="Protein NO VEIN C-terminal" evidence="2">
    <location>
        <begin position="1212"/>
        <end position="1297"/>
    </location>
</feature>
<sequence length="1325" mass="149211">MSKQAFIDSLFTKRATYTDPDQAEMAANMLETLSSDIYTESQRFVFELIQNADDAAHEAGNEVRFDFFENYLLVSHNGSPFTVTDIESITGAGSSSKKNDPTKTGYKGIGFKSVFGKSDWVGIFSDGYHFRFEKEFHTALLPWQVIPIWTEASALASEVRRFVETSDYHVTTAIQLPDAAALEHELAELLHNGQILLFLRQVNIIKVARQGQVQYTISKTVEPATSAYQPTTLWKDRKVTSNWLVQRFDQLPVDADTQKALRADKKTPAKLRNCSHTELAFAARVDSGRIRALTAEESLLFTYLPTKVADFSFPFLVNGSFLTSAAREGLHEDRVWNQWLLGLVADNLFTWLAQLAQTPHRYEVLHLLPTLFPTSGNELKIAFTEKAKQAIATCAFVPTQSQTLARVSEVVIDDTGLASQAFISKEALVEFMNAKTGSHFSPSSFAHVDLQRPQKLQALGATLFEASNLEEFFLSDVFAASHQLDQNYSLLEYFFRKATKYDTTGEWKHKLKLIPFIYSSDQQLKAPATICFPSLAYKTESGQTVTVIHPTVYAKLNQHADLKSWLESLGVKEPSDEAYLENEILGNIEKCITPENYQQLTRYLFSQFKKGKLTSIHLEKLQDLRLLCSNGKMLAAKECYLADAYEPVLKLQERNKLGDFVGFEYKQEKDLTSEWKSFLIKLGVSENISLSSFRCKKIVTKGIEPEYFDLVIEQAKKSNGYPHLIGADNIVILDKIRFSQFAVNYQFSKLFWEQAFSNINPTDAKKYARMPWGYYGSAEAVTNYLHWYLENCTVFPTSQKTCRKAVDVFSNRKDIAEVAGAHLPVFDYDEPIPEVWKSLLKFRQQLEVEDYLKVLASIAKTSVERNGAVSDTERGRIGLVYNQLATRMPQFSSTEKAALFTWSGNNRLLAANGGFEPAGELKWITEEGFNSVSGGSLKALYIPKNCQTDTPEFAQLLEMLQIQCIREFTPQIKDHSPNPALKNKLLQILPYLALIIHKRQYKSAEGEFNRMNKIVEATTFYSASSICLSFTYRGETFNGQPLPIFRGADSSFYLKGNWRSPLTAYHLLRELSALLEVKKTDNELRLLLELPSAEIEQWLLEDVGVAPADLNAALDWLPKATSPESAPVVPTPESLASVQPKTSLDTNGFEESPDSSDWGDESFEPSVSADEIDPASISVSNRTLTAATITQQGTYGTISNPEVRLNIGRWCEELVYKMLCAASTEFTNVKWMNQHAESSLPYDFKVIQKGQERFLEVKGTPSRLKDSIYLSPAEWRVMFDQGVNYSIYRVLGAGNSDPTVIVTDHPSIQIEKGQLLPAKIELILS</sequence>
<dbReference type="EMBL" id="JBCEVZ010000002">
    <property type="protein sequence ID" value="MEL5992856.1"/>
    <property type="molecule type" value="Genomic_DNA"/>
</dbReference>
<dbReference type="PANTHER" id="PTHR32387:SF0">
    <property type="entry name" value="PROTEIN NO VEIN"/>
    <property type="match status" value="1"/>
</dbReference>
<feature type="domain" description="Sacsin/Nov" evidence="3">
    <location>
        <begin position="38"/>
        <end position="126"/>
    </location>
</feature>
<dbReference type="InterPro" id="IPR058210">
    <property type="entry name" value="SACS/Nov_dom"/>
</dbReference>
<dbReference type="PANTHER" id="PTHR32387">
    <property type="entry name" value="WU:FJ29H11"/>
    <property type="match status" value="1"/>
</dbReference>
<proteinExistence type="predicted"/>
<evidence type="ECO:0000259" key="2">
    <source>
        <dbReference type="Pfam" id="PF13020"/>
    </source>
</evidence>
<dbReference type="InterPro" id="IPR052957">
    <property type="entry name" value="Auxin_embryo_med"/>
</dbReference>
<feature type="compositionally biased region" description="Acidic residues" evidence="1">
    <location>
        <begin position="1151"/>
        <end position="1163"/>
    </location>
</feature>
<dbReference type="Proteomes" id="UP001479606">
    <property type="component" value="Unassembled WGS sequence"/>
</dbReference>
<evidence type="ECO:0000313" key="5">
    <source>
        <dbReference type="Proteomes" id="UP001479606"/>
    </source>
</evidence>
<evidence type="ECO:0000259" key="3">
    <source>
        <dbReference type="Pfam" id="PF25794"/>
    </source>
</evidence>
<dbReference type="InterPro" id="IPR036890">
    <property type="entry name" value="HATPase_C_sf"/>
</dbReference>
<protein>
    <submittedName>
        <fullName evidence="4">DUF3883 domain-containing protein</fullName>
    </submittedName>
</protein>
<organism evidence="4 5">
    <name type="scientific">Hymenobacter segetis</name>
    <dbReference type="NCBI Taxonomy" id="2025509"/>
    <lineage>
        <taxon>Bacteria</taxon>
        <taxon>Pseudomonadati</taxon>
        <taxon>Bacteroidota</taxon>
        <taxon>Cytophagia</taxon>
        <taxon>Cytophagales</taxon>
        <taxon>Hymenobacteraceae</taxon>
        <taxon>Hymenobacter</taxon>
    </lineage>
</organism>
<reference evidence="4 5" key="1">
    <citation type="journal article" date="2018" name="Arch. Microbiol.">
        <title>Hymenobacter segetis sp. nov., isolated from soil.</title>
        <authorList>
            <person name="Ten L.N."/>
            <person name="Lim S.J."/>
            <person name="Kim B.O."/>
            <person name="Kang I.K."/>
            <person name="Jung H.Y."/>
        </authorList>
    </citation>
    <scope>NUCLEOTIDE SEQUENCE [LARGE SCALE GENOMIC DNA]</scope>
    <source>
        <strain evidence="4 5">S7-3-11</strain>
    </source>
</reference>
<gene>
    <name evidence="4" type="ORF">AAFH49_01460</name>
</gene>
<dbReference type="SUPFAM" id="SSF55874">
    <property type="entry name" value="ATPase domain of HSP90 chaperone/DNA topoisomerase II/histidine kinase"/>
    <property type="match status" value="1"/>
</dbReference>
<keyword evidence="5" id="KW-1185">Reference proteome</keyword>
<evidence type="ECO:0000313" key="4">
    <source>
        <dbReference type="EMBL" id="MEL5992856.1"/>
    </source>
</evidence>
<dbReference type="Pfam" id="PF13020">
    <property type="entry name" value="NOV_C"/>
    <property type="match status" value="1"/>
</dbReference>